<reference evidence="3" key="1">
    <citation type="submission" date="2015-07" db="EMBL/GenBank/DDBJ databases">
        <authorList>
            <person name="Rodrigo-Torres Lidia"/>
            <person name="Arahal R.David."/>
        </authorList>
    </citation>
    <scope>NUCLEOTIDE SEQUENCE [LARGE SCALE GENOMIC DNA]</scope>
    <source>
        <strain evidence="3">CECT 4801</strain>
    </source>
</reference>
<proteinExistence type="predicted"/>
<evidence type="ECO:0000256" key="1">
    <source>
        <dbReference type="SAM" id="MobiDB-lite"/>
    </source>
</evidence>
<sequence>MAQREFDARLKERTAEEQQQAQPGGFGFTEAMMAHLEKSREQALKELPAGSRDAFNRHVEAQRDRYINGFAAIEAGENERYFQQGLEEEGIRLASEVRENPDGLEEAFEQARTLLSAAPLPAEGKKAAYAKISETLAESWAETRPLEELLPAIGDELARREFAGPEGLGNELERVGETVNGPDRPEAFADESQVLAERLKLLPGETLGRMQANAVKSRAAIAAGEVGKIERRIEASFGQFDKSEIEANGLLDPRQKTRLIGQLEVAKKEHIANIEAANWLLSSEEGDRGPQRQKNANRAFTFLENGEIDRDTLALKIVETKGVVPESYAAALSKGTRSNEPEVILRAYENLAKVLALAPQSAVLAKRERNLVDRFEKWTLLTKGYGLSPEDAAETLAKGNDSGSAHNLEEAFDRQFPDWEGKDLGSQTLRELLTPAVTRFPEGSGG</sequence>
<keyword evidence="3" id="KW-1185">Reference proteome</keyword>
<accession>A0A0M6Y1I1</accession>
<gene>
    <name evidence="2" type="ORF">LAL4801_01851</name>
</gene>
<evidence type="ECO:0000313" key="3">
    <source>
        <dbReference type="Proteomes" id="UP000048926"/>
    </source>
</evidence>
<dbReference type="Proteomes" id="UP000048926">
    <property type="component" value="Unassembled WGS sequence"/>
</dbReference>
<dbReference type="EMBL" id="CXST01000001">
    <property type="protein sequence ID" value="CTQ43413.1"/>
    <property type="molecule type" value="Genomic_DNA"/>
</dbReference>
<name>A0A0M6Y1I1_9HYPH</name>
<feature type="region of interest" description="Disordered" evidence="1">
    <location>
        <begin position="1"/>
        <end position="27"/>
    </location>
</feature>
<feature type="compositionally biased region" description="Basic and acidic residues" evidence="1">
    <location>
        <begin position="1"/>
        <end position="16"/>
    </location>
</feature>
<protein>
    <submittedName>
        <fullName evidence="2">Uncharacterized protein</fullName>
    </submittedName>
</protein>
<evidence type="ECO:0000313" key="2">
    <source>
        <dbReference type="EMBL" id="CTQ43413.1"/>
    </source>
</evidence>
<dbReference type="AlphaFoldDB" id="A0A0M6Y1I1"/>
<organism evidence="2 3">
    <name type="scientific">Roseibium aggregatum</name>
    <dbReference type="NCBI Taxonomy" id="187304"/>
    <lineage>
        <taxon>Bacteria</taxon>
        <taxon>Pseudomonadati</taxon>
        <taxon>Pseudomonadota</taxon>
        <taxon>Alphaproteobacteria</taxon>
        <taxon>Hyphomicrobiales</taxon>
        <taxon>Stappiaceae</taxon>
        <taxon>Roseibium</taxon>
    </lineage>
</organism>